<dbReference type="InterPro" id="IPR036388">
    <property type="entry name" value="WH-like_DNA-bd_sf"/>
</dbReference>
<evidence type="ECO:0000256" key="1">
    <source>
        <dbReference type="ARBA" id="ARBA00023015"/>
    </source>
</evidence>
<dbReference type="InterPro" id="IPR011991">
    <property type="entry name" value="ArsR-like_HTH"/>
</dbReference>
<dbReference type="SUPFAM" id="SSF46785">
    <property type="entry name" value="Winged helix' DNA-binding domain"/>
    <property type="match status" value="1"/>
</dbReference>
<evidence type="ECO:0000313" key="6">
    <source>
        <dbReference type="EMBL" id="MCO8269093.1"/>
    </source>
</evidence>
<dbReference type="RefSeq" id="WP_253235236.1">
    <property type="nucleotide sequence ID" value="NZ_JAMYJR010000001.1"/>
</dbReference>
<dbReference type="InterPro" id="IPR005471">
    <property type="entry name" value="Tscrpt_reg_IclR_N"/>
</dbReference>
<sequence length="263" mass="28393">MSVQKSEETARSGSGNESSRKLLSLLFSFTEENHTQSVNDLATYLGAPVSTVYRYVGLLREFGILEEAERGRYQVSMRAVGLARAARAAAGGVAAIARPYLDQLARETGETALIVKRIGHSVVAVDIAESHQAVRLRFERGALMSLHQGAAARLLLATMPPAQRQAYYRAVRGTTGEIAGLPDEAELRAVAEQGWAESFGQVEEGIWGCSAAIFDGGEMVAALAVAGPLYRLFDTRRQDIITAVRRVADEINQDLAGRLRGTS</sequence>
<protein>
    <submittedName>
        <fullName evidence="6">IclR family transcriptional regulator</fullName>
    </submittedName>
</protein>
<dbReference type="PANTHER" id="PTHR30136:SF24">
    <property type="entry name" value="HTH-TYPE TRANSCRIPTIONAL REPRESSOR ALLR"/>
    <property type="match status" value="1"/>
</dbReference>
<dbReference type="Gene3D" id="3.30.450.40">
    <property type="match status" value="1"/>
</dbReference>
<evidence type="ECO:0000313" key="7">
    <source>
        <dbReference type="Proteomes" id="UP001523369"/>
    </source>
</evidence>
<proteinExistence type="predicted"/>
<feature type="domain" description="IclR-ED" evidence="5">
    <location>
        <begin position="78"/>
        <end position="257"/>
    </location>
</feature>
<organism evidence="6 7">
    <name type="scientific">Paractinoplanes aksuensis</name>
    <dbReference type="NCBI Taxonomy" id="2939490"/>
    <lineage>
        <taxon>Bacteria</taxon>
        <taxon>Bacillati</taxon>
        <taxon>Actinomycetota</taxon>
        <taxon>Actinomycetes</taxon>
        <taxon>Micromonosporales</taxon>
        <taxon>Micromonosporaceae</taxon>
        <taxon>Paractinoplanes</taxon>
    </lineage>
</organism>
<dbReference type="InterPro" id="IPR014757">
    <property type="entry name" value="Tscrpt_reg_IclR_C"/>
</dbReference>
<dbReference type="Proteomes" id="UP001523369">
    <property type="component" value="Unassembled WGS sequence"/>
</dbReference>
<keyword evidence="3" id="KW-0804">Transcription</keyword>
<dbReference type="Pfam" id="PF01614">
    <property type="entry name" value="IclR_C"/>
    <property type="match status" value="1"/>
</dbReference>
<dbReference type="EMBL" id="JAMYJR010000001">
    <property type="protein sequence ID" value="MCO8269093.1"/>
    <property type="molecule type" value="Genomic_DNA"/>
</dbReference>
<dbReference type="SMART" id="SM00346">
    <property type="entry name" value="HTH_ICLR"/>
    <property type="match status" value="1"/>
</dbReference>
<dbReference type="InterPro" id="IPR029016">
    <property type="entry name" value="GAF-like_dom_sf"/>
</dbReference>
<dbReference type="Pfam" id="PF09339">
    <property type="entry name" value="HTH_IclR"/>
    <property type="match status" value="1"/>
</dbReference>
<dbReference type="PANTHER" id="PTHR30136">
    <property type="entry name" value="HELIX-TURN-HELIX TRANSCRIPTIONAL REGULATOR, ICLR FAMILY"/>
    <property type="match status" value="1"/>
</dbReference>
<keyword evidence="1" id="KW-0805">Transcription regulation</keyword>
<dbReference type="CDD" id="cd00090">
    <property type="entry name" value="HTH_ARSR"/>
    <property type="match status" value="1"/>
</dbReference>
<dbReference type="InterPro" id="IPR050707">
    <property type="entry name" value="HTH_MetabolicPath_Reg"/>
</dbReference>
<evidence type="ECO:0000259" key="5">
    <source>
        <dbReference type="PROSITE" id="PS51078"/>
    </source>
</evidence>
<keyword evidence="2" id="KW-0238">DNA-binding</keyword>
<gene>
    <name evidence="6" type="ORF">M1L60_00655</name>
</gene>
<feature type="domain" description="HTH iclR-type" evidence="4">
    <location>
        <begin position="16"/>
        <end position="77"/>
    </location>
</feature>
<accession>A0ABT1DE52</accession>
<dbReference type="PROSITE" id="PS51077">
    <property type="entry name" value="HTH_ICLR"/>
    <property type="match status" value="1"/>
</dbReference>
<comment type="caution">
    <text evidence="6">The sequence shown here is derived from an EMBL/GenBank/DDBJ whole genome shotgun (WGS) entry which is preliminary data.</text>
</comment>
<evidence type="ECO:0000256" key="2">
    <source>
        <dbReference type="ARBA" id="ARBA00023125"/>
    </source>
</evidence>
<dbReference type="InterPro" id="IPR036390">
    <property type="entry name" value="WH_DNA-bd_sf"/>
</dbReference>
<evidence type="ECO:0000256" key="3">
    <source>
        <dbReference type="ARBA" id="ARBA00023163"/>
    </source>
</evidence>
<name>A0ABT1DE52_9ACTN</name>
<keyword evidence="7" id="KW-1185">Reference proteome</keyword>
<dbReference type="SUPFAM" id="SSF55781">
    <property type="entry name" value="GAF domain-like"/>
    <property type="match status" value="1"/>
</dbReference>
<dbReference type="PROSITE" id="PS51078">
    <property type="entry name" value="ICLR_ED"/>
    <property type="match status" value="1"/>
</dbReference>
<evidence type="ECO:0000259" key="4">
    <source>
        <dbReference type="PROSITE" id="PS51077"/>
    </source>
</evidence>
<dbReference type="Gene3D" id="1.10.10.10">
    <property type="entry name" value="Winged helix-like DNA-binding domain superfamily/Winged helix DNA-binding domain"/>
    <property type="match status" value="1"/>
</dbReference>
<reference evidence="6 7" key="1">
    <citation type="submission" date="2022-06" db="EMBL/GenBank/DDBJ databases">
        <title>New Species of the Genus Actinoplanes, ActinopZanes ferrugineus.</title>
        <authorList>
            <person name="Ding P."/>
        </authorList>
    </citation>
    <scope>NUCLEOTIDE SEQUENCE [LARGE SCALE GENOMIC DNA]</scope>
    <source>
        <strain evidence="6 7">TRM88003</strain>
    </source>
</reference>